<keyword evidence="7" id="KW-1185">Reference proteome</keyword>
<evidence type="ECO:0000256" key="1">
    <source>
        <dbReference type="ARBA" id="ARBA00022553"/>
    </source>
</evidence>
<evidence type="ECO:0000313" key="6">
    <source>
        <dbReference type="EMBL" id="CAG5002539.1"/>
    </source>
</evidence>
<dbReference type="PANTHER" id="PTHR10151">
    <property type="entry name" value="ECTONUCLEOTIDE PYROPHOSPHATASE/PHOSPHODIESTERASE"/>
    <property type="match status" value="1"/>
</dbReference>
<feature type="binding site" evidence="5">
    <location>
        <position position="111"/>
    </location>
    <ligand>
        <name>substrate</name>
    </ligand>
</feature>
<dbReference type="Proteomes" id="UP000680038">
    <property type="component" value="Unassembled WGS sequence"/>
</dbReference>
<reference evidence="6" key="1">
    <citation type="submission" date="2021-04" db="EMBL/GenBank/DDBJ databases">
        <authorList>
            <person name="Rodrigo-Torres L."/>
            <person name="Arahal R. D."/>
            <person name="Lucena T."/>
        </authorList>
    </citation>
    <scope>NUCLEOTIDE SEQUENCE</scope>
    <source>
        <strain evidence="6">CECT 9275</strain>
    </source>
</reference>
<dbReference type="AlphaFoldDB" id="A0A916N4V7"/>
<evidence type="ECO:0000256" key="4">
    <source>
        <dbReference type="PIRSR" id="PIRSR031924-50"/>
    </source>
</evidence>
<dbReference type="EC" id="3.1.3.1" evidence="6"/>
<keyword evidence="1 4" id="KW-0597">Phosphoprotein</keyword>
<dbReference type="InterPro" id="IPR017850">
    <property type="entry name" value="Alkaline_phosphatase_core_sf"/>
</dbReference>
<dbReference type="Gene3D" id="3.40.720.10">
    <property type="entry name" value="Alkaline Phosphatase, subunit A"/>
    <property type="match status" value="1"/>
</dbReference>
<dbReference type="CDD" id="cd16016">
    <property type="entry name" value="AP-SPAP"/>
    <property type="match status" value="1"/>
</dbReference>
<accession>A0A916N4V7</accession>
<dbReference type="PANTHER" id="PTHR10151:SF120">
    <property type="entry name" value="BIS(5'-ADENOSYL)-TRIPHOSPHATASE"/>
    <property type="match status" value="1"/>
</dbReference>
<keyword evidence="6" id="KW-0378">Hydrolase</keyword>
<dbReference type="RefSeq" id="WP_215239473.1">
    <property type="nucleotide sequence ID" value="NZ_CAJRAF010000002.1"/>
</dbReference>
<dbReference type="GO" id="GO:0004035">
    <property type="term" value="F:alkaline phosphatase activity"/>
    <property type="evidence" value="ECO:0007669"/>
    <property type="project" value="UniProtKB-EC"/>
</dbReference>
<dbReference type="PIRSF" id="PIRSF031924">
    <property type="entry name" value="Pi-irrepressible_AP"/>
    <property type="match status" value="1"/>
</dbReference>
<dbReference type="SUPFAM" id="SSF53649">
    <property type="entry name" value="Alkaline phosphatase-like"/>
    <property type="match status" value="1"/>
</dbReference>
<evidence type="ECO:0000256" key="2">
    <source>
        <dbReference type="ARBA" id="ARBA00022723"/>
    </source>
</evidence>
<gene>
    <name evidence="6" type="primary">phoV</name>
    <name evidence="6" type="ORF">DYBT9275_02914</name>
</gene>
<dbReference type="EMBL" id="CAJRAF010000002">
    <property type="protein sequence ID" value="CAG5002539.1"/>
    <property type="molecule type" value="Genomic_DNA"/>
</dbReference>
<name>A0A916N4V7_9BACT</name>
<dbReference type="InterPro" id="IPR026263">
    <property type="entry name" value="Alkaline_phosphatase_prok"/>
</dbReference>
<comment type="caution">
    <text evidence="6">The sequence shown here is derived from an EMBL/GenBank/DDBJ whole genome shotgun (WGS) entry which is preliminary data.</text>
</comment>
<dbReference type="NCBIfam" id="NF042991">
    <property type="entry name" value="alk_phos_PafA"/>
    <property type="match status" value="1"/>
</dbReference>
<feature type="active site" description="Phosphothreonine intermediate" evidence="4">
    <location>
        <position position="90"/>
    </location>
</feature>
<protein>
    <submittedName>
        <fullName evidence="6">Alkaline phosphatase PhoV</fullName>
        <ecNumber evidence="6">3.1.3.1</ecNumber>
    </submittedName>
</protein>
<dbReference type="GO" id="GO:0046872">
    <property type="term" value="F:metal ion binding"/>
    <property type="evidence" value="ECO:0007669"/>
    <property type="project" value="UniProtKB-KW"/>
</dbReference>
<sequence>MRNGPVKILIFLILSLPAPQLSYMAKAQKPETSSQKLAQPRLVVGIVVDQMRYDYLFRYYDKYQSGGFKRMLREGFNCRNHHYHYANTSTGPGHASVYTGSAPAIHGIIANDWYVRSLNRNMNCVEDSTESGVGNTKSGQNSPRNMLVTTVTDQLRIAHNFRSKTISIALKDRSAILPGGHTSNGSYWFDGDTGNWITSTFYMAGLPAWVQDFNNKKLYLQYLSKGWKPLLPLAEYQESTTDDQSYEEILEGSTRPVFPYPLVTSDPDLIGATPWGNTLTKDMAIAAVKGEKLGKGAFTDFLALSFSAPDGVGHRFGPNSIEQEDLYLRLDAELAELFGFLDQWAGKGKYTVFLTADHGVMDVPEFLTQHKIPSGRYNPVEVQRKIKERVSGEFGEHFIKTISSWQIYLDKKRMKEKNISIEAIQTVISELVMELPEVANVINLHKLQQEPIPDYQKQLYQNDFNAKRSGDLLILFQPGWIGRGKYGTTHGTPYHYDTHVPFLLFGWGVKAGETLNRTHISDIAPTISALLHILPPSGSIGKVVGEALMPVK</sequence>
<feature type="binding site" evidence="5">
    <location>
        <begin position="171"/>
        <end position="173"/>
    </location>
    <ligand>
        <name>substrate</name>
    </ligand>
</feature>
<keyword evidence="2" id="KW-0479">Metal-binding</keyword>
<keyword evidence="3" id="KW-0732">Signal</keyword>
<proteinExistence type="predicted"/>
<evidence type="ECO:0000313" key="7">
    <source>
        <dbReference type="Proteomes" id="UP000680038"/>
    </source>
</evidence>
<dbReference type="Gene3D" id="3.30.1360.150">
    <property type="match status" value="1"/>
</dbReference>
<organism evidence="6 7">
    <name type="scientific">Dyadobacter helix</name>
    <dbReference type="NCBI Taxonomy" id="2822344"/>
    <lineage>
        <taxon>Bacteria</taxon>
        <taxon>Pseudomonadati</taxon>
        <taxon>Bacteroidota</taxon>
        <taxon>Cytophagia</taxon>
        <taxon>Cytophagales</taxon>
        <taxon>Spirosomataceae</taxon>
        <taxon>Dyadobacter</taxon>
    </lineage>
</organism>
<evidence type="ECO:0000256" key="3">
    <source>
        <dbReference type="ARBA" id="ARBA00022729"/>
    </source>
</evidence>
<evidence type="ECO:0000256" key="5">
    <source>
        <dbReference type="PIRSR" id="PIRSR031924-51"/>
    </source>
</evidence>
<dbReference type="InterPro" id="IPR002591">
    <property type="entry name" value="Phosphodiest/P_Trfase"/>
</dbReference>
<dbReference type="Pfam" id="PF01663">
    <property type="entry name" value="Phosphodiest"/>
    <property type="match status" value="1"/>
</dbReference>